<dbReference type="GO" id="GO:0016740">
    <property type="term" value="F:transferase activity"/>
    <property type="evidence" value="ECO:0007669"/>
    <property type="project" value="UniProtKB-KW"/>
</dbReference>
<dbReference type="RefSeq" id="WP_159991314.1">
    <property type="nucleotide sequence ID" value="NZ_CP047165.1"/>
</dbReference>
<dbReference type="Proteomes" id="UP000477651">
    <property type="component" value="Unassembled WGS sequence"/>
</dbReference>
<gene>
    <name evidence="1" type="ORF">F9B74_02855</name>
</gene>
<name>A0A6L9Y636_9BURK</name>
<organism evidence="1 2">
    <name type="scientific">Pelistega ratti</name>
    <dbReference type="NCBI Taxonomy" id="2652177"/>
    <lineage>
        <taxon>Bacteria</taxon>
        <taxon>Pseudomonadati</taxon>
        <taxon>Pseudomonadota</taxon>
        <taxon>Betaproteobacteria</taxon>
        <taxon>Burkholderiales</taxon>
        <taxon>Alcaligenaceae</taxon>
        <taxon>Pelistega</taxon>
    </lineage>
</organism>
<accession>A0A6L9Y636</accession>
<dbReference type="Pfam" id="PF08843">
    <property type="entry name" value="AbiEii"/>
    <property type="match status" value="1"/>
</dbReference>
<keyword evidence="2" id="KW-1185">Reference proteome</keyword>
<sequence length="228" mass="26073">MYFKPHFDILPFAQKFLWNDLAPSKSLGFVLYGGTAVALQLGHRQSVDFDFFTELPLDKKRIFNEFSFMSFATVIQDEVDSLSVIVPIKEDFVKISFFGAITNGRFNDPLQTEDGVLYIAHLEDLLATKLKTVMQRVEVKDYQDISAMLKYGVDIDLALSIATKMYKPEFSPQLALKTISYFEGGDFALLTQEDKNRLQQASSDAFNRDNYYQDISLEKHLLPLKTYG</sequence>
<dbReference type="AlphaFoldDB" id="A0A6L9Y636"/>
<protein>
    <submittedName>
        <fullName evidence="1">Nucleotidyl transferase AbiEii/AbiGii toxin family protein</fullName>
    </submittedName>
</protein>
<evidence type="ECO:0000313" key="1">
    <source>
        <dbReference type="EMBL" id="NEN75268.1"/>
    </source>
</evidence>
<dbReference type="InterPro" id="IPR014942">
    <property type="entry name" value="AbiEii"/>
</dbReference>
<evidence type="ECO:0000313" key="2">
    <source>
        <dbReference type="Proteomes" id="UP000477651"/>
    </source>
</evidence>
<dbReference type="EMBL" id="JAAGYR010000004">
    <property type="protein sequence ID" value="NEN75268.1"/>
    <property type="molecule type" value="Genomic_DNA"/>
</dbReference>
<proteinExistence type="predicted"/>
<comment type="caution">
    <text evidence="1">The sequence shown here is derived from an EMBL/GenBank/DDBJ whole genome shotgun (WGS) entry which is preliminary data.</text>
</comment>
<reference evidence="1 2" key="1">
    <citation type="submission" date="2020-02" db="EMBL/GenBank/DDBJ databases">
        <title>Pelistega sp. NLN82 were isolated from wild rodents of the Hainan Island.</title>
        <authorList>
            <person name="Niu N."/>
            <person name="Zhou J."/>
        </authorList>
    </citation>
    <scope>NUCLEOTIDE SEQUENCE [LARGE SCALE GENOMIC DNA]</scope>
    <source>
        <strain evidence="1 2">NLN82</strain>
    </source>
</reference>
<keyword evidence="1" id="KW-0808">Transferase</keyword>